<dbReference type="InParanoid" id="D8STF3"/>
<evidence type="ECO:0000313" key="1">
    <source>
        <dbReference type="EMBL" id="EFJ12388.1"/>
    </source>
</evidence>
<dbReference type="HOGENOM" id="CLU_054863_0_0_1"/>
<dbReference type="PANTHER" id="PTHR35744:SF2">
    <property type="entry name" value="OS06G0166200 PROTEIN"/>
    <property type="match status" value="1"/>
</dbReference>
<dbReference type="Proteomes" id="UP000001514">
    <property type="component" value="Unassembled WGS sequence"/>
</dbReference>
<dbReference type="AlphaFoldDB" id="D8STF3"/>
<protein>
    <submittedName>
        <fullName evidence="1">Uncharacterized protein</fullName>
    </submittedName>
</protein>
<dbReference type="CDD" id="cd18725">
    <property type="entry name" value="PIN_LabA-like"/>
    <property type="match status" value="1"/>
</dbReference>
<name>D8STF3_SELML</name>
<dbReference type="KEGG" id="smo:SELMODRAFT_425537"/>
<accession>D8STF3</accession>
<dbReference type="PANTHER" id="PTHR35744">
    <property type="entry name" value="C2H2-TYPE DOMAIN-CONTAINING PROTEIN"/>
    <property type="match status" value="1"/>
</dbReference>
<dbReference type="Gramene" id="EFJ12388">
    <property type="protein sequence ID" value="EFJ12388"/>
    <property type="gene ID" value="SELMODRAFT_425537"/>
</dbReference>
<proteinExistence type="predicted"/>
<gene>
    <name evidence="1" type="ORF">SELMODRAFT_425537</name>
</gene>
<dbReference type="EMBL" id="GL377639">
    <property type="protein sequence ID" value="EFJ12388.1"/>
    <property type="molecule type" value="Genomic_DNA"/>
</dbReference>
<reference evidence="1 2" key="1">
    <citation type="journal article" date="2011" name="Science">
        <title>The Selaginella genome identifies genetic changes associated with the evolution of vascular plants.</title>
        <authorList>
            <person name="Banks J.A."/>
            <person name="Nishiyama T."/>
            <person name="Hasebe M."/>
            <person name="Bowman J.L."/>
            <person name="Gribskov M."/>
            <person name="dePamphilis C."/>
            <person name="Albert V.A."/>
            <person name="Aono N."/>
            <person name="Aoyama T."/>
            <person name="Ambrose B.A."/>
            <person name="Ashton N.W."/>
            <person name="Axtell M.J."/>
            <person name="Barker E."/>
            <person name="Barker M.S."/>
            <person name="Bennetzen J.L."/>
            <person name="Bonawitz N.D."/>
            <person name="Chapple C."/>
            <person name="Cheng C."/>
            <person name="Correa L.G."/>
            <person name="Dacre M."/>
            <person name="DeBarry J."/>
            <person name="Dreyer I."/>
            <person name="Elias M."/>
            <person name="Engstrom E.M."/>
            <person name="Estelle M."/>
            <person name="Feng L."/>
            <person name="Finet C."/>
            <person name="Floyd S.K."/>
            <person name="Frommer W.B."/>
            <person name="Fujita T."/>
            <person name="Gramzow L."/>
            <person name="Gutensohn M."/>
            <person name="Harholt J."/>
            <person name="Hattori M."/>
            <person name="Heyl A."/>
            <person name="Hirai T."/>
            <person name="Hiwatashi Y."/>
            <person name="Ishikawa M."/>
            <person name="Iwata M."/>
            <person name="Karol K.G."/>
            <person name="Koehler B."/>
            <person name="Kolukisaoglu U."/>
            <person name="Kubo M."/>
            <person name="Kurata T."/>
            <person name="Lalonde S."/>
            <person name="Li K."/>
            <person name="Li Y."/>
            <person name="Litt A."/>
            <person name="Lyons E."/>
            <person name="Manning G."/>
            <person name="Maruyama T."/>
            <person name="Michael T.P."/>
            <person name="Mikami K."/>
            <person name="Miyazaki S."/>
            <person name="Morinaga S."/>
            <person name="Murata T."/>
            <person name="Mueller-Roeber B."/>
            <person name="Nelson D.R."/>
            <person name="Obara M."/>
            <person name="Oguri Y."/>
            <person name="Olmstead R.G."/>
            <person name="Onodera N."/>
            <person name="Petersen B.L."/>
            <person name="Pils B."/>
            <person name="Prigge M."/>
            <person name="Rensing S.A."/>
            <person name="Riano-Pachon D.M."/>
            <person name="Roberts A.W."/>
            <person name="Sato Y."/>
            <person name="Scheller H.V."/>
            <person name="Schulz B."/>
            <person name="Schulz C."/>
            <person name="Shakirov E.V."/>
            <person name="Shibagaki N."/>
            <person name="Shinohara N."/>
            <person name="Shippen D.E."/>
            <person name="Soerensen I."/>
            <person name="Sotooka R."/>
            <person name="Sugimoto N."/>
            <person name="Sugita M."/>
            <person name="Sumikawa N."/>
            <person name="Tanurdzic M."/>
            <person name="Theissen G."/>
            <person name="Ulvskov P."/>
            <person name="Wakazuki S."/>
            <person name="Weng J.K."/>
            <person name="Willats W.W."/>
            <person name="Wipf D."/>
            <person name="Wolf P.G."/>
            <person name="Yang L."/>
            <person name="Zimmer A.D."/>
            <person name="Zhu Q."/>
            <person name="Mitros T."/>
            <person name="Hellsten U."/>
            <person name="Loque D."/>
            <person name="Otillar R."/>
            <person name="Salamov A."/>
            <person name="Schmutz J."/>
            <person name="Shapiro H."/>
            <person name="Lindquist E."/>
            <person name="Lucas S."/>
            <person name="Rokhsar D."/>
            <person name="Grigoriev I.V."/>
        </authorList>
    </citation>
    <scope>NUCLEOTIDE SEQUENCE [LARGE SCALE GENOMIC DNA]</scope>
</reference>
<sequence length="416" mass="47187">MPGFRVLGASYVQRRGISKWFRAQWCDVRLACGGLPPTQVPVAAIRNPEIIRNSPRRDALHERRLRGHDDECRAEYLAAKRISGVGFQHHGFDCSIDDVRWIGDGQQSVSLIWDLHNKPEGMDPYAAAKRVVEIASVFGGVVERTAYASRRMLCFLPLFTREYNKVRDFEVVDGEVVERNLSCPLCGDGEARAPHWANLVKHFRLKHERTRTKMIYRMHLASGEEKKSWRKILLHQEAKYQRAARAVLTPRVLLPDGLPLALIKAGYFVKQMPDKPAKAPDMAVWSHILQVANLGISCICLVCDNVNYTGAMEFARRQNVHTVLIGIGARQKIKEKANLYFSWEEVVTGKALAMAEQAAASWAAKQTEPGKSKSKKKKKEPFAVQEDDMFFEYYENLYPSSSGSSEFEWSDSDESE</sequence>
<dbReference type="STRING" id="88036.D8STF3"/>
<keyword evidence="2" id="KW-1185">Reference proteome</keyword>
<evidence type="ECO:0000313" key="2">
    <source>
        <dbReference type="Proteomes" id="UP000001514"/>
    </source>
</evidence>
<dbReference type="eggNOG" id="ENOG502QQPS">
    <property type="taxonomic scope" value="Eukaryota"/>
</dbReference>
<dbReference type="OrthoDB" id="3518456at2759"/>
<organism evidence="2">
    <name type="scientific">Selaginella moellendorffii</name>
    <name type="common">Spikemoss</name>
    <dbReference type="NCBI Taxonomy" id="88036"/>
    <lineage>
        <taxon>Eukaryota</taxon>
        <taxon>Viridiplantae</taxon>
        <taxon>Streptophyta</taxon>
        <taxon>Embryophyta</taxon>
        <taxon>Tracheophyta</taxon>
        <taxon>Lycopodiopsida</taxon>
        <taxon>Selaginellales</taxon>
        <taxon>Selaginellaceae</taxon>
        <taxon>Selaginella</taxon>
    </lineage>
</organism>